<proteinExistence type="inferred from homology"/>
<dbReference type="Proteomes" id="UP001062165">
    <property type="component" value="Chromosome"/>
</dbReference>
<dbReference type="SMART" id="SM00635">
    <property type="entry name" value="BID_2"/>
    <property type="match status" value="2"/>
</dbReference>
<feature type="chain" id="PRO_5046525991" evidence="3">
    <location>
        <begin position="21"/>
        <end position="904"/>
    </location>
</feature>
<dbReference type="SUPFAM" id="SSF49899">
    <property type="entry name" value="Concanavalin A-like lectins/glucanases"/>
    <property type="match status" value="1"/>
</dbReference>
<dbReference type="Pfam" id="PF02018">
    <property type="entry name" value="CBM_4_9"/>
    <property type="match status" value="2"/>
</dbReference>
<evidence type="ECO:0000256" key="3">
    <source>
        <dbReference type="SAM" id="SignalP"/>
    </source>
</evidence>
<dbReference type="InterPro" id="IPR026444">
    <property type="entry name" value="Secre_tail"/>
</dbReference>
<dbReference type="Pfam" id="PF18962">
    <property type="entry name" value="Por_Secre_tail"/>
    <property type="match status" value="1"/>
</dbReference>
<accession>A0ABY6CZ39</accession>
<evidence type="ECO:0000259" key="4">
    <source>
        <dbReference type="PROSITE" id="PS51762"/>
    </source>
</evidence>
<dbReference type="InterPro" id="IPR008964">
    <property type="entry name" value="Invasin/intimin_cell_adhesion"/>
</dbReference>
<sequence length="904" mass="96510">MMKIYSLICLLLFAANITYGQSPAKTTNPNDTWEIRWSASDEFNGGSPDWAKWIRTGNLPNTSSWLWDNTNNVKVEDGIAELTMSHNAGNVPAQGTYFKSGILKSYNTFTYGYFEAKIKGSPLSGSGVCPSFWLFSNFDDSAPEGETIYSEIDVVELQQFDWYEGHQDDVRDMDLNLHAVVKKNGAREWRRPKQYPAEQLNKWRAPWDPRNDFHIYGCEVNENEIIWYVDGVEVGRKPNTYWNRPMNVTLSLGLRKPFVQFYDNRNNAINPVTDPEANALLSEMPTSMYVDYVRVWEKSGTNNNPPLPAGELGNDDFELGNLDYWGASSGTIAAVNNNAHTGTYCASVSNASVAQIVALEANTTYTVTAYGKVAAGSTNAFMGVSKAISNELIDNFEFTSTSYSQGSITFTTGASAESYRFWYWSGGTAYCDDFDLTTGGTTNPPTNVAVSGVSVAPTNLSLTAGQTSNLATTVSPSNATNKAVTWSTSNPTVATVNGSGIVTAVAAGAAAITVQSVDGGHTATAAVTVSAPPVNTNKLDNPGFETGDMTDWTTAGNASVVSSNVHSGAYAAYVNGNGSVNQTVSLQPNTTYTASCFAKVGSSGQSVYLGVTNETTSTFIINTLITSTTYVNSEITFTTGSATQDYKIWFWNNGGGQYYADDFTLTEQGGGTGSVAVSNVAVSPSVASLNVGATISAMASVLPANASNKAVSWSSSHTTVATVSANGLITAVAAGSATITVSTNDGGYTATCVVSVQSTGGGCSVPAWQPTSYSKGEQVSHNGHLYEVKWTSGVKNGGCEPGPCAGWIDLGNCSSARIGDADVEETVSEGWFQVFPNPAKDYIQIELKDASAGQVSVLDIQGKVILRKRLEHGKLTLDTNQLSGLYLLKIETTDQSYLRKIIVE</sequence>
<dbReference type="SUPFAM" id="SSF51055">
    <property type="entry name" value="Carbohydrate binding domain"/>
    <property type="match status" value="1"/>
</dbReference>
<dbReference type="Pfam" id="PF00722">
    <property type="entry name" value="Glyco_hydro_16"/>
    <property type="match status" value="1"/>
</dbReference>
<dbReference type="PANTHER" id="PTHR10963">
    <property type="entry name" value="GLYCOSYL HYDROLASE-RELATED"/>
    <property type="match status" value="1"/>
</dbReference>
<feature type="domain" description="GH16" evidence="4">
    <location>
        <begin position="17"/>
        <end position="301"/>
    </location>
</feature>
<organism evidence="5 6">
    <name type="scientific">Reichenbachiella carrageenanivorans</name>
    <dbReference type="NCBI Taxonomy" id="2979869"/>
    <lineage>
        <taxon>Bacteria</taxon>
        <taxon>Pseudomonadati</taxon>
        <taxon>Bacteroidota</taxon>
        <taxon>Cytophagia</taxon>
        <taxon>Cytophagales</taxon>
        <taxon>Reichenbachiellaceae</taxon>
        <taxon>Reichenbachiella</taxon>
    </lineage>
</organism>
<keyword evidence="2" id="KW-0378">Hydrolase</keyword>
<dbReference type="Gene3D" id="2.60.120.200">
    <property type="match status" value="1"/>
</dbReference>
<keyword evidence="6" id="KW-1185">Reference proteome</keyword>
<dbReference type="NCBIfam" id="TIGR04183">
    <property type="entry name" value="Por_Secre_tail"/>
    <property type="match status" value="1"/>
</dbReference>
<keyword evidence="3" id="KW-0732">Signal</keyword>
<dbReference type="Gene3D" id="2.60.120.260">
    <property type="entry name" value="Galactose-binding domain-like"/>
    <property type="match status" value="2"/>
</dbReference>
<dbReference type="Pfam" id="PF02368">
    <property type="entry name" value="Big_2"/>
    <property type="match status" value="2"/>
</dbReference>
<evidence type="ECO:0000256" key="2">
    <source>
        <dbReference type="ARBA" id="ARBA00022801"/>
    </source>
</evidence>
<dbReference type="CDD" id="cd12215">
    <property type="entry name" value="ChiC_BD"/>
    <property type="match status" value="1"/>
</dbReference>
<dbReference type="EMBL" id="CP106735">
    <property type="protein sequence ID" value="UXX79186.1"/>
    <property type="molecule type" value="Genomic_DNA"/>
</dbReference>
<dbReference type="SUPFAM" id="SSF49373">
    <property type="entry name" value="Invasin/intimin cell-adhesion fragments"/>
    <property type="match status" value="2"/>
</dbReference>
<protein>
    <submittedName>
        <fullName evidence="5">Ig-like domain-containing protein</fullName>
    </submittedName>
</protein>
<reference evidence="5" key="1">
    <citation type="submission" date="2022-10" db="EMBL/GenBank/DDBJ databases">
        <title>Comparative genomics and taxonomic characterization of three novel marine species of genus Reichenbachiella exhibiting antioxidant and polysaccharide degradation activities.</title>
        <authorList>
            <person name="Muhammad N."/>
            <person name="Lee Y.-J."/>
            <person name="Ko J."/>
            <person name="Kim S.-G."/>
        </authorList>
    </citation>
    <scope>NUCLEOTIDE SEQUENCE</scope>
    <source>
        <strain evidence="5">Wsw4-B4</strain>
    </source>
</reference>
<comment type="similarity">
    <text evidence="1">Belongs to the glycosyl hydrolase 16 family.</text>
</comment>
<dbReference type="RefSeq" id="WP_263050929.1">
    <property type="nucleotide sequence ID" value="NZ_CP106735.1"/>
</dbReference>
<evidence type="ECO:0000313" key="6">
    <source>
        <dbReference type="Proteomes" id="UP001062165"/>
    </source>
</evidence>
<evidence type="ECO:0000256" key="1">
    <source>
        <dbReference type="ARBA" id="ARBA00006865"/>
    </source>
</evidence>
<name>A0ABY6CZ39_9BACT</name>
<dbReference type="InterPro" id="IPR003610">
    <property type="entry name" value="CBM5/12"/>
</dbReference>
<dbReference type="Gene3D" id="2.60.40.1080">
    <property type="match status" value="2"/>
</dbReference>
<dbReference type="InterPro" id="IPR008979">
    <property type="entry name" value="Galactose-bd-like_sf"/>
</dbReference>
<feature type="signal peptide" evidence="3">
    <location>
        <begin position="1"/>
        <end position="20"/>
    </location>
</feature>
<dbReference type="SMART" id="SM00495">
    <property type="entry name" value="ChtBD3"/>
    <property type="match status" value="1"/>
</dbReference>
<dbReference type="Gene3D" id="2.10.10.20">
    <property type="entry name" value="Carbohydrate-binding module superfamily 5/12"/>
    <property type="match status" value="1"/>
</dbReference>
<dbReference type="PROSITE" id="PS51762">
    <property type="entry name" value="GH16_2"/>
    <property type="match status" value="1"/>
</dbReference>
<dbReference type="InterPro" id="IPR000757">
    <property type="entry name" value="Beta-glucanase-like"/>
</dbReference>
<gene>
    <name evidence="5" type="ORF">N7E81_17675</name>
</gene>
<dbReference type="InterPro" id="IPR003305">
    <property type="entry name" value="CenC_carb-bd"/>
</dbReference>
<dbReference type="SUPFAM" id="SSF49785">
    <property type="entry name" value="Galactose-binding domain-like"/>
    <property type="match status" value="2"/>
</dbReference>
<dbReference type="InterPro" id="IPR036573">
    <property type="entry name" value="CBM_sf_5/12"/>
</dbReference>
<dbReference type="PANTHER" id="PTHR10963:SF55">
    <property type="entry name" value="GLYCOSIDE HYDROLASE FAMILY 16 PROTEIN"/>
    <property type="match status" value="1"/>
</dbReference>
<dbReference type="InterPro" id="IPR013320">
    <property type="entry name" value="ConA-like_dom_sf"/>
</dbReference>
<dbReference type="InterPro" id="IPR003343">
    <property type="entry name" value="Big_2"/>
</dbReference>
<dbReference type="InterPro" id="IPR050546">
    <property type="entry name" value="Glycosyl_Hydrlase_16"/>
</dbReference>
<evidence type="ECO:0000313" key="5">
    <source>
        <dbReference type="EMBL" id="UXX79186.1"/>
    </source>
</evidence>